<keyword evidence="4" id="KW-1185">Reference proteome</keyword>
<protein>
    <submittedName>
        <fullName evidence="3">DUF4191 domain-containing protein</fullName>
    </submittedName>
</protein>
<evidence type="ECO:0000313" key="3">
    <source>
        <dbReference type="EMBL" id="MBR7831033.1"/>
    </source>
</evidence>
<evidence type="ECO:0000313" key="4">
    <source>
        <dbReference type="Proteomes" id="UP000676325"/>
    </source>
</evidence>
<comment type="caution">
    <text evidence="3">The sequence shown here is derived from an EMBL/GenBank/DDBJ whole genome shotgun (WGS) entry which is preliminary data.</text>
</comment>
<keyword evidence="2" id="KW-1133">Transmembrane helix</keyword>
<gene>
    <name evidence="3" type="ORF">KDK95_32310</name>
</gene>
<sequence>MANPSSDDLLNATPPTGRLAQFGYAYKLTKRLDPKVTIAMLGWGLGAAAVVFALLYLLVGGSIFGLVIAIVLALMFGVLAATTTLSRRVQRAQYKQIDGQPGAAYSVLDSDRRFKRNWALTPMVQFNRQQDMVHRLIGTGGIVLLAEGDPARVKPLIANERKAVARYLGPDVAVDEIVVGPDEAAGQLPLPKLASTLTRRGLRKKNLTSMQASEYSKRLEAIASKTGPMANLPKGPLPKGARIPRGGMR</sequence>
<organism evidence="3 4">
    <name type="scientific">Actinospica acidithermotolerans</name>
    <dbReference type="NCBI Taxonomy" id="2828514"/>
    <lineage>
        <taxon>Bacteria</taxon>
        <taxon>Bacillati</taxon>
        <taxon>Actinomycetota</taxon>
        <taxon>Actinomycetes</taxon>
        <taxon>Catenulisporales</taxon>
        <taxon>Actinospicaceae</taxon>
        <taxon>Actinospica</taxon>
    </lineage>
</organism>
<keyword evidence="2" id="KW-0812">Transmembrane</keyword>
<reference evidence="3" key="1">
    <citation type="submission" date="2021-04" db="EMBL/GenBank/DDBJ databases">
        <title>Genome based classification of Actinospica acidithermotolerans sp. nov., an actinobacterium isolated from an Indonesian hot spring.</title>
        <authorList>
            <person name="Kusuma A.B."/>
            <person name="Putra K.E."/>
            <person name="Nafisah S."/>
            <person name="Loh J."/>
            <person name="Nouioui I."/>
            <person name="Goodfellow M."/>
        </authorList>
    </citation>
    <scope>NUCLEOTIDE SEQUENCE</scope>
    <source>
        <strain evidence="3">MGRD01-02</strain>
    </source>
</reference>
<evidence type="ECO:0000256" key="2">
    <source>
        <dbReference type="SAM" id="Phobius"/>
    </source>
</evidence>
<dbReference type="InterPro" id="IPR025445">
    <property type="entry name" value="DUF4191"/>
</dbReference>
<feature type="region of interest" description="Disordered" evidence="1">
    <location>
        <begin position="227"/>
        <end position="249"/>
    </location>
</feature>
<feature type="transmembrane region" description="Helical" evidence="2">
    <location>
        <begin position="36"/>
        <end position="57"/>
    </location>
</feature>
<name>A0A941EIH7_9ACTN</name>
<keyword evidence="2" id="KW-0472">Membrane</keyword>
<accession>A0A941EIH7</accession>
<proteinExistence type="predicted"/>
<dbReference type="RefSeq" id="WP_212522151.1">
    <property type="nucleotide sequence ID" value="NZ_JAGSOH010000177.1"/>
</dbReference>
<dbReference type="Proteomes" id="UP000676325">
    <property type="component" value="Unassembled WGS sequence"/>
</dbReference>
<dbReference type="AlphaFoldDB" id="A0A941EIH7"/>
<dbReference type="Pfam" id="PF13829">
    <property type="entry name" value="DUF4191"/>
    <property type="match status" value="1"/>
</dbReference>
<dbReference type="EMBL" id="JAGSOH010000177">
    <property type="protein sequence ID" value="MBR7831033.1"/>
    <property type="molecule type" value="Genomic_DNA"/>
</dbReference>
<feature type="transmembrane region" description="Helical" evidence="2">
    <location>
        <begin position="63"/>
        <end position="85"/>
    </location>
</feature>
<evidence type="ECO:0000256" key="1">
    <source>
        <dbReference type="SAM" id="MobiDB-lite"/>
    </source>
</evidence>